<evidence type="ECO:0000313" key="3">
    <source>
        <dbReference type="WBParaSite" id="MhA1_Contig2076.frz3.gene12"/>
    </source>
</evidence>
<organism evidence="2 3">
    <name type="scientific">Meloidogyne hapla</name>
    <name type="common">Root-knot nematode worm</name>
    <dbReference type="NCBI Taxonomy" id="6305"/>
    <lineage>
        <taxon>Eukaryota</taxon>
        <taxon>Metazoa</taxon>
        <taxon>Ecdysozoa</taxon>
        <taxon>Nematoda</taxon>
        <taxon>Chromadorea</taxon>
        <taxon>Rhabditida</taxon>
        <taxon>Tylenchina</taxon>
        <taxon>Tylenchomorpha</taxon>
        <taxon>Tylenchoidea</taxon>
        <taxon>Meloidogynidae</taxon>
        <taxon>Meloidogyninae</taxon>
        <taxon>Meloidogyne</taxon>
    </lineage>
</organism>
<keyword evidence="1" id="KW-1133">Transmembrane helix</keyword>
<feature type="transmembrane region" description="Helical" evidence="1">
    <location>
        <begin position="6"/>
        <end position="28"/>
    </location>
</feature>
<dbReference type="InterPro" id="IPR036719">
    <property type="entry name" value="Neuro-gated_channel_TM_sf"/>
</dbReference>
<reference evidence="3" key="1">
    <citation type="submission" date="2016-11" db="UniProtKB">
        <authorList>
            <consortium name="WormBaseParasite"/>
        </authorList>
    </citation>
    <scope>IDENTIFICATION</scope>
</reference>
<dbReference type="GO" id="GO:0016020">
    <property type="term" value="C:membrane"/>
    <property type="evidence" value="ECO:0007669"/>
    <property type="project" value="InterPro"/>
</dbReference>
<dbReference type="SUPFAM" id="SSF90112">
    <property type="entry name" value="Neurotransmitter-gated ion-channel transmembrane pore"/>
    <property type="match status" value="1"/>
</dbReference>
<evidence type="ECO:0000256" key="1">
    <source>
        <dbReference type="SAM" id="Phobius"/>
    </source>
</evidence>
<sequence length="114" mass="13455">MSVDVWIFGSIAFIASSLIELAIVGHLHRKYRSKNFRRKSTLLLEQEQDMLQISSNDINIAENSFMATDNENNLIENNNIFTNYQQKIFNVGYWTYYVGYHRILRQKLFNSIDI</sequence>
<accession>A0A1I8BED5</accession>
<keyword evidence="1" id="KW-0472">Membrane</keyword>
<dbReference type="GO" id="GO:0006811">
    <property type="term" value="P:monoatomic ion transport"/>
    <property type="evidence" value="ECO:0007669"/>
    <property type="project" value="InterPro"/>
</dbReference>
<dbReference type="WBParaSite" id="MhA1_Contig2076.frz3.gene12">
    <property type="protein sequence ID" value="MhA1_Contig2076.frz3.gene12"/>
    <property type="gene ID" value="MhA1_Contig2076.frz3.gene12"/>
</dbReference>
<proteinExistence type="predicted"/>
<dbReference type="Proteomes" id="UP000095281">
    <property type="component" value="Unplaced"/>
</dbReference>
<dbReference type="AlphaFoldDB" id="A0A1I8BED5"/>
<protein>
    <submittedName>
        <fullName evidence="3">Neur_chan_memb domain-containing protein</fullName>
    </submittedName>
</protein>
<dbReference type="Gene3D" id="1.20.58.390">
    <property type="entry name" value="Neurotransmitter-gated ion-channel transmembrane domain"/>
    <property type="match status" value="1"/>
</dbReference>
<keyword evidence="1" id="KW-0812">Transmembrane</keyword>
<keyword evidence="2" id="KW-1185">Reference proteome</keyword>
<evidence type="ECO:0000313" key="2">
    <source>
        <dbReference type="Proteomes" id="UP000095281"/>
    </source>
</evidence>
<name>A0A1I8BED5_MELHA</name>
<dbReference type="InterPro" id="IPR038050">
    <property type="entry name" value="Neuro_actylchol_rec"/>
</dbReference>